<gene>
    <name evidence="8" type="ORF">GB864_06435</name>
</gene>
<dbReference type="EMBL" id="WSTA01000021">
    <property type="protein sequence ID" value="MWB98184.1"/>
    <property type="molecule type" value="Genomic_DNA"/>
</dbReference>
<evidence type="ECO:0000256" key="4">
    <source>
        <dbReference type="ARBA" id="ARBA00022692"/>
    </source>
</evidence>
<feature type="transmembrane region" description="Helical" evidence="7">
    <location>
        <begin position="29"/>
        <end position="51"/>
    </location>
</feature>
<dbReference type="PANTHER" id="PTHR33884">
    <property type="entry name" value="UPF0410 PROTEIN YMGE"/>
    <property type="match status" value="1"/>
</dbReference>
<dbReference type="AlphaFoldDB" id="A0A6I4P4G0"/>
<keyword evidence="6 7" id="KW-0472">Membrane</keyword>
<comment type="similarity">
    <text evidence="2">Belongs to the UPF0410 family.</text>
</comment>
<comment type="subcellular location">
    <subcellularLocation>
        <location evidence="1">Cell membrane</location>
        <topology evidence="1">Multi-pass membrane protein</topology>
    </subcellularLocation>
</comment>
<evidence type="ECO:0000256" key="3">
    <source>
        <dbReference type="ARBA" id="ARBA00022475"/>
    </source>
</evidence>
<evidence type="ECO:0000256" key="1">
    <source>
        <dbReference type="ARBA" id="ARBA00004651"/>
    </source>
</evidence>
<accession>A0A6I4P4G0</accession>
<name>A0A6I4P4G0_9MICO</name>
<evidence type="ECO:0000256" key="7">
    <source>
        <dbReference type="SAM" id="Phobius"/>
    </source>
</evidence>
<proteinExistence type="inferred from homology"/>
<evidence type="ECO:0000256" key="6">
    <source>
        <dbReference type="ARBA" id="ARBA00023136"/>
    </source>
</evidence>
<dbReference type="Proteomes" id="UP000438182">
    <property type="component" value="Unassembled WGS sequence"/>
</dbReference>
<evidence type="ECO:0000313" key="8">
    <source>
        <dbReference type="EMBL" id="MWB98184.1"/>
    </source>
</evidence>
<keyword evidence="4 7" id="KW-0812">Transmembrane</keyword>
<dbReference type="Pfam" id="PF04226">
    <property type="entry name" value="Transgly_assoc"/>
    <property type="match status" value="1"/>
</dbReference>
<reference evidence="8 9" key="1">
    <citation type="submission" date="2019-12" db="EMBL/GenBank/DDBJ databases">
        <authorList>
            <person name="Kim Y.S."/>
        </authorList>
    </citation>
    <scope>NUCLEOTIDE SEQUENCE [LARGE SCALE GENOMIC DNA]</scope>
    <source>
        <strain evidence="8 9">MMS17-SY077</strain>
    </source>
</reference>
<keyword evidence="3" id="KW-1003">Cell membrane</keyword>
<protein>
    <submittedName>
        <fullName evidence="8">GlsB/YeaQ/YmgE family stress response membrane protein</fullName>
    </submittedName>
</protein>
<dbReference type="PANTHER" id="PTHR33884:SF3">
    <property type="entry name" value="UPF0410 PROTEIN YMGE"/>
    <property type="match status" value="1"/>
</dbReference>
<organism evidence="8 9">
    <name type="scientific">Agromyces seonyuensis</name>
    <dbReference type="NCBI Taxonomy" id="2662446"/>
    <lineage>
        <taxon>Bacteria</taxon>
        <taxon>Bacillati</taxon>
        <taxon>Actinomycetota</taxon>
        <taxon>Actinomycetes</taxon>
        <taxon>Micrococcales</taxon>
        <taxon>Microbacteriaceae</taxon>
        <taxon>Agromyces</taxon>
    </lineage>
</organism>
<comment type="caution">
    <text evidence="8">The sequence shown here is derived from an EMBL/GenBank/DDBJ whole genome shotgun (WGS) entry which is preliminary data.</text>
</comment>
<evidence type="ECO:0000256" key="5">
    <source>
        <dbReference type="ARBA" id="ARBA00022989"/>
    </source>
</evidence>
<dbReference type="GO" id="GO:0005886">
    <property type="term" value="C:plasma membrane"/>
    <property type="evidence" value="ECO:0007669"/>
    <property type="project" value="UniProtKB-SubCell"/>
</dbReference>
<dbReference type="RefSeq" id="WP_160423527.1">
    <property type="nucleotide sequence ID" value="NZ_WSTA01000021.1"/>
</dbReference>
<evidence type="ECO:0000256" key="2">
    <source>
        <dbReference type="ARBA" id="ARBA00011006"/>
    </source>
</evidence>
<keyword evidence="5 7" id="KW-1133">Transmembrane helix</keyword>
<sequence length="89" mass="9313">MGFVAFAVLGLIAGAIAMLIRPAGNGGGWLLTLVLGVVGSCLGGWLGIALFSIDLHRFWDLRSWLCAIAGAAVVLLVQAALLRGRDRRP</sequence>
<feature type="transmembrane region" description="Helical" evidence="7">
    <location>
        <begin position="63"/>
        <end position="82"/>
    </location>
</feature>
<keyword evidence="9" id="KW-1185">Reference proteome</keyword>
<dbReference type="InterPro" id="IPR007341">
    <property type="entry name" value="Transgly_assoc"/>
</dbReference>
<evidence type="ECO:0000313" key="9">
    <source>
        <dbReference type="Proteomes" id="UP000438182"/>
    </source>
</evidence>